<evidence type="ECO:0000259" key="11">
    <source>
        <dbReference type="PROSITE" id="PS50859"/>
    </source>
</evidence>
<feature type="domain" description="V-SNARE coiled-coil homology" evidence="12">
    <location>
        <begin position="139"/>
        <end position="199"/>
    </location>
</feature>
<reference evidence="13 14" key="1">
    <citation type="submission" date="2015-07" db="EMBL/GenBank/DDBJ databases">
        <title>The genome of Habropoda laboriosa.</title>
        <authorList>
            <person name="Pan H."/>
            <person name="Kapheim K."/>
        </authorList>
    </citation>
    <scope>NUCLEOTIDE SEQUENCE [LARGE SCALE GENOMIC DNA]</scope>
    <source>
        <strain evidence="13">0110345459</strain>
    </source>
</reference>
<name>A0A0L7RAU3_9HYME</name>
<evidence type="ECO:0000256" key="6">
    <source>
        <dbReference type="ARBA" id="ARBA00023288"/>
    </source>
</evidence>
<dbReference type="AlphaFoldDB" id="A0A0L7RAU3"/>
<dbReference type="InterPro" id="IPR010908">
    <property type="entry name" value="Longin_dom"/>
</dbReference>
<dbReference type="SMART" id="SM01270">
    <property type="entry name" value="Longin"/>
    <property type="match status" value="1"/>
</dbReference>
<comment type="subcellular location">
    <subcellularLocation>
        <location evidence="9">Cytoplasmic vesicle membrane</location>
        <topology evidence="9">Lipid-anchor</topology>
        <orientation evidence="9">Cytoplasmic side</orientation>
    </subcellularLocation>
    <subcellularLocation>
        <location evidence="1">Golgi apparatus membrane</location>
        <topology evidence="1">Lipid-anchor</topology>
        <orientation evidence="1">Cytoplasmic side</orientation>
    </subcellularLocation>
</comment>
<dbReference type="OrthoDB" id="27923at2759"/>
<dbReference type="EMBL" id="KQ414618">
    <property type="protein sequence ID" value="KOC67945.1"/>
    <property type="molecule type" value="Genomic_DNA"/>
</dbReference>
<dbReference type="CDD" id="cd15867">
    <property type="entry name" value="R-SNARE_YKT6"/>
    <property type="match status" value="1"/>
</dbReference>
<keyword evidence="14" id="KW-1185">Reference proteome</keyword>
<comment type="function">
    <text evidence="8">Vesicular soluble NSF attachment protein receptor (v-SNARE) mediating vesicle docking and fusion to a specific acceptor cellular compartment. Functions in endoplasmic reticulum to Golgi transport; as part of a SNARE complex composed of GOSR1, GOSR2 and STX5. Functions in early/recycling endosome to TGN transport; as part of a SNARE complex composed of BET1L, GOSR1 and STX5. Has a S-palmitoyl transferase activity.</text>
</comment>
<dbReference type="SUPFAM" id="SSF58038">
    <property type="entry name" value="SNARE fusion complex"/>
    <property type="match status" value="1"/>
</dbReference>
<dbReference type="InterPro" id="IPR042855">
    <property type="entry name" value="V_SNARE_CC"/>
</dbReference>
<organism evidence="13 14">
    <name type="scientific">Habropoda laboriosa</name>
    <dbReference type="NCBI Taxonomy" id="597456"/>
    <lineage>
        <taxon>Eukaryota</taxon>
        <taxon>Metazoa</taxon>
        <taxon>Ecdysozoa</taxon>
        <taxon>Arthropoda</taxon>
        <taxon>Hexapoda</taxon>
        <taxon>Insecta</taxon>
        <taxon>Pterygota</taxon>
        <taxon>Neoptera</taxon>
        <taxon>Endopterygota</taxon>
        <taxon>Hymenoptera</taxon>
        <taxon>Apocrita</taxon>
        <taxon>Aculeata</taxon>
        <taxon>Apoidea</taxon>
        <taxon>Anthophila</taxon>
        <taxon>Apidae</taxon>
        <taxon>Habropoda</taxon>
    </lineage>
</organism>
<dbReference type="Pfam" id="PF00957">
    <property type="entry name" value="Synaptobrevin"/>
    <property type="match status" value="1"/>
</dbReference>
<accession>A0A0L7RAU3</accession>
<dbReference type="InterPro" id="IPR045848">
    <property type="entry name" value="R-SNARE_YKT6"/>
</dbReference>
<dbReference type="Gene3D" id="3.30.450.50">
    <property type="entry name" value="Longin domain"/>
    <property type="match status" value="1"/>
</dbReference>
<dbReference type="GO" id="GO:0006888">
    <property type="term" value="P:endoplasmic reticulum to Golgi vesicle-mediated transport"/>
    <property type="evidence" value="ECO:0007669"/>
    <property type="project" value="TreeGrafter"/>
</dbReference>
<dbReference type="CDD" id="cd14824">
    <property type="entry name" value="Longin"/>
    <property type="match status" value="1"/>
</dbReference>
<evidence type="ECO:0000313" key="13">
    <source>
        <dbReference type="EMBL" id="KOC67945.1"/>
    </source>
</evidence>
<evidence type="ECO:0000256" key="3">
    <source>
        <dbReference type="ARBA" id="ARBA00022481"/>
    </source>
</evidence>
<dbReference type="SUPFAM" id="SSF64356">
    <property type="entry name" value="SNARE-like"/>
    <property type="match status" value="1"/>
</dbReference>
<dbReference type="GO" id="GO:0000139">
    <property type="term" value="C:Golgi membrane"/>
    <property type="evidence" value="ECO:0007669"/>
    <property type="project" value="UniProtKB-SubCell"/>
</dbReference>
<evidence type="ECO:0000256" key="9">
    <source>
        <dbReference type="ARBA" id="ARBA00025701"/>
    </source>
</evidence>
<evidence type="ECO:0000256" key="5">
    <source>
        <dbReference type="ARBA" id="ARBA00023139"/>
    </source>
</evidence>
<evidence type="ECO:0000313" key="14">
    <source>
        <dbReference type="Proteomes" id="UP000053825"/>
    </source>
</evidence>
<sequence length="200" mass="22708">MVKLYALSVLYKHPTSATTLKAVYDVESFSFFQRGSVKEFMGFVSKTIVQRTQMSSRQSVKEGDYMCHVYVRADNLAAVLISDNEYPRRVAHTLITKVMDEFSLKYPQSVWDTLTEATVDFTQINVYLAKYQNPNEADAFTKMQNELDETKIILHNTLEAVLQRGENLDELVSKSQGLSAQSKAFYKTARKTNSCCSLAP</sequence>
<keyword evidence="10" id="KW-0175">Coiled coil</keyword>
<dbReference type="Proteomes" id="UP000053825">
    <property type="component" value="Unassembled WGS sequence"/>
</dbReference>
<keyword evidence="4" id="KW-0472">Membrane</keyword>
<dbReference type="InterPro" id="IPR011012">
    <property type="entry name" value="Longin-like_dom_sf"/>
</dbReference>
<keyword evidence="7" id="KW-0636">Prenylation</keyword>
<evidence type="ECO:0000256" key="1">
    <source>
        <dbReference type="ARBA" id="ARBA00004444"/>
    </source>
</evidence>
<keyword evidence="3" id="KW-0488">Methylation</keyword>
<dbReference type="Pfam" id="PF13774">
    <property type="entry name" value="Longin"/>
    <property type="match status" value="1"/>
</dbReference>
<dbReference type="STRING" id="597456.A0A0L7RAU3"/>
<dbReference type="GO" id="GO:0030659">
    <property type="term" value="C:cytoplasmic vesicle membrane"/>
    <property type="evidence" value="ECO:0007669"/>
    <property type="project" value="UniProtKB-SubCell"/>
</dbReference>
<evidence type="ECO:0000259" key="12">
    <source>
        <dbReference type="PROSITE" id="PS50892"/>
    </source>
</evidence>
<dbReference type="GO" id="GO:0005484">
    <property type="term" value="F:SNAP receptor activity"/>
    <property type="evidence" value="ECO:0007669"/>
    <property type="project" value="TreeGrafter"/>
</dbReference>
<evidence type="ECO:0000256" key="4">
    <source>
        <dbReference type="ARBA" id="ARBA00023136"/>
    </source>
</evidence>
<dbReference type="PROSITE" id="PS50892">
    <property type="entry name" value="V_SNARE"/>
    <property type="match status" value="1"/>
</dbReference>
<dbReference type="PANTHER" id="PTHR45806">
    <property type="entry name" value="SYNAPTOBREVIN HOMOLOG YKT6"/>
    <property type="match status" value="1"/>
</dbReference>
<dbReference type="Gene3D" id="1.20.5.110">
    <property type="match status" value="1"/>
</dbReference>
<keyword evidence="5" id="KW-0564">Palmitate</keyword>
<evidence type="ECO:0000256" key="10">
    <source>
        <dbReference type="PROSITE-ProRule" id="PRU00290"/>
    </source>
</evidence>
<protein>
    <submittedName>
        <fullName evidence="13">Synaptobrevin like protein YKT6</fullName>
    </submittedName>
</protein>
<keyword evidence="6" id="KW-0449">Lipoprotein</keyword>
<proteinExistence type="inferred from homology"/>
<comment type="similarity">
    <text evidence="2">Belongs to the synaptobrevin family.</text>
</comment>
<evidence type="ECO:0000256" key="2">
    <source>
        <dbReference type="ARBA" id="ARBA00008025"/>
    </source>
</evidence>
<evidence type="ECO:0000256" key="8">
    <source>
        <dbReference type="ARBA" id="ARBA00025256"/>
    </source>
</evidence>
<dbReference type="PANTHER" id="PTHR45806:SF1">
    <property type="entry name" value="SYNAPTOBREVIN HOMOLOG YKT6"/>
    <property type="match status" value="1"/>
</dbReference>
<feature type="domain" description="Longin" evidence="11">
    <location>
        <begin position="9"/>
        <end position="128"/>
    </location>
</feature>
<gene>
    <name evidence="13" type="ORF">WH47_12275</name>
</gene>
<dbReference type="PROSITE" id="PS50859">
    <property type="entry name" value="LONGIN"/>
    <property type="match status" value="1"/>
</dbReference>
<evidence type="ECO:0000256" key="7">
    <source>
        <dbReference type="ARBA" id="ARBA00023289"/>
    </source>
</evidence>